<protein>
    <submittedName>
        <fullName evidence="1">Nucleoside 2-deoxyribosyltransferase</fullName>
    </submittedName>
</protein>
<dbReference type="OrthoDB" id="9795789at2"/>
<dbReference type="AlphaFoldDB" id="A0A1H5VA06"/>
<accession>A0A1H5VA06</accession>
<name>A0A1H5VA06_9GAMM</name>
<dbReference type="GO" id="GO:0016740">
    <property type="term" value="F:transferase activity"/>
    <property type="evidence" value="ECO:0007669"/>
    <property type="project" value="UniProtKB-KW"/>
</dbReference>
<dbReference type="PANTHER" id="PTHR15364">
    <property type="entry name" value="2'-DEOXYNUCLEOSIDE 5'-PHOSPHATE N-HYDROLASE 1"/>
    <property type="match status" value="1"/>
</dbReference>
<dbReference type="RefSeq" id="WP_104001635.1">
    <property type="nucleotide sequence ID" value="NZ_FNVQ01000001.1"/>
</dbReference>
<proteinExistence type="predicted"/>
<sequence>MSLKIYLAGPDVFRADAKELGEAKAKICAEYGFEGLFPLDANVDLSNLTPFESGLAIYGADIELMDRCDLIVANMTPFRGPGLDGGTAFEMGYMRAQGKPVWGYTLDARDYGERVEQPEPGWDVQKQHVEAFGMADNLMLVGSIAASGGELLREAGDPAEPQHHLNAFRKVIEKLAASQKG</sequence>
<keyword evidence="1" id="KW-0808">Transferase</keyword>
<organism evidence="1 2">
    <name type="scientific">Marinobacterium lutimaris</name>
    <dbReference type="NCBI Taxonomy" id="568106"/>
    <lineage>
        <taxon>Bacteria</taxon>
        <taxon>Pseudomonadati</taxon>
        <taxon>Pseudomonadota</taxon>
        <taxon>Gammaproteobacteria</taxon>
        <taxon>Oceanospirillales</taxon>
        <taxon>Oceanospirillaceae</taxon>
        <taxon>Marinobacterium</taxon>
    </lineage>
</organism>
<evidence type="ECO:0000313" key="2">
    <source>
        <dbReference type="Proteomes" id="UP000236745"/>
    </source>
</evidence>
<dbReference type="GO" id="GO:0009159">
    <property type="term" value="P:deoxyribonucleoside monophosphate catabolic process"/>
    <property type="evidence" value="ECO:0007669"/>
    <property type="project" value="TreeGrafter"/>
</dbReference>
<dbReference type="EMBL" id="FNVQ01000001">
    <property type="protein sequence ID" value="SEF84034.1"/>
    <property type="molecule type" value="Genomic_DNA"/>
</dbReference>
<dbReference type="Proteomes" id="UP000236745">
    <property type="component" value="Unassembled WGS sequence"/>
</dbReference>
<keyword evidence="2" id="KW-1185">Reference proteome</keyword>
<gene>
    <name evidence="1" type="ORF">SAMN05444390_101667</name>
</gene>
<dbReference type="SUPFAM" id="SSF52309">
    <property type="entry name" value="N-(deoxy)ribosyltransferase-like"/>
    <property type="match status" value="1"/>
</dbReference>
<dbReference type="InterPro" id="IPR007710">
    <property type="entry name" value="Nucleoside_deoxyribTrfase"/>
</dbReference>
<dbReference type="Pfam" id="PF05014">
    <property type="entry name" value="Nuc_deoxyrib_tr"/>
    <property type="match status" value="1"/>
</dbReference>
<dbReference type="Gene3D" id="3.40.50.450">
    <property type="match status" value="1"/>
</dbReference>
<evidence type="ECO:0000313" key="1">
    <source>
        <dbReference type="EMBL" id="SEF84034.1"/>
    </source>
</evidence>
<dbReference type="PANTHER" id="PTHR15364:SF0">
    <property type="entry name" value="2'-DEOXYNUCLEOSIDE 5'-PHOSPHATE N-HYDROLASE 1"/>
    <property type="match status" value="1"/>
</dbReference>
<reference evidence="1 2" key="1">
    <citation type="submission" date="2016-10" db="EMBL/GenBank/DDBJ databases">
        <authorList>
            <person name="de Groot N.N."/>
        </authorList>
    </citation>
    <scope>NUCLEOTIDE SEQUENCE [LARGE SCALE GENOMIC DNA]</scope>
    <source>
        <strain evidence="1 2">DSM 22012</strain>
    </source>
</reference>
<dbReference type="GO" id="GO:0070694">
    <property type="term" value="F:5-hydroxymethyl-dUMP N-hydrolase activity"/>
    <property type="evidence" value="ECO:0007669"/>
    <property type="project" value="TreeGrafter"/>
</dbReference>
<dbReference type="InterPro" id="IPR051239">
    <property type="entry name" value="2'-dNMP_N-hydrolase"/>
</dbReference>